<keyword evidence="5 10" id="KW-0269">Exonuclease</keyword>
<dbReference type="NCBIfam" id="TIGR00644">
    <property type="entry name" value="recJ"/>
    <property type="match status" value="1"/>
</dbReference>
<dbReference type="Pfam" id="PF10141">
    <property type="entry name" value="ssDNA-exonuc_C"/>
    <property type="match status" value="1"/>
</dbReference>
<evidence type="ECO:0000259" key="9">
    <source>
        <dbReference type="Pfam" id="PF17768"/>
    </source>
</evidence>
<feature type="domain" description="Single-stranded-DNA-specific exonuclease RecJ C-terminal" evidence="8">
    <location>
        <begin position="590"/>
        <end position="770"/>
    </location>
</feature>
<evidence type="ECO:0000256" key="2">
    <source>
        <dbReference type="ARBA" id="ARBA00019841"/>
    </source>
</evidence>
<feature type="domain" description="RecJ OB" evidence="9">
    <location>
        <begin position="456"/>
        <end position="564"/>
    </location>
</feature>
<evidence type="ECO:0000256" key="5">
    <source>
        <dbReference type="ARBA" id="ARBA00022839"/>
    </source>
</evidence>
<dbReference type="Pfam" id="PF01368">
    <property type="entry name" value="DHH"/>
    <property type="match status" value="1"/>
</dbReference>
<keyword evidence="11" id="KW-1185">Reference proteome</keyword>
<dbReference type="Gene3D" id="3.10.310.30">
    <property type="match status" value="1"/>
</dbReference>
<dbReference type="InterPro" id="IPR051673">
    <property type="entry name" value="SSDNA_exonuclease_RecJ"/>
</dbReference>
<evidence type="ECO:0000256" key="1">
    <source>
        <dbReference type="ARBA" id="ARBA00005915"/>
    </source>
</evidence>
<dbReference type="EMBL" id="JACBXQ010000002">
    <property type="protein sequence ID" value="MBG9985895.1"/>
    <property type="molecule type" value="Genomic_DNA"/>
</dbReference>
<keyword evidence="4" id="KW-0378">Hydrolase</keyword>
<comment type="caution">
    <text evidence="10">The sequence shown here is derived from an EMBL/GenBank/DDBJ whole genome shotgun (WGS) entry which is preliminary data.</text>
</comment>
<dbReference type="SUPFAM" id="SSF64182">
    <property type="entry name" value="DHH phosphoesterases"/>
    <property type="match status" value="1"/>
</dbReference>
<dbReference type="InterPro" id="IPR003156">
    <property type="entry name" value="DHHA1_dom"/>
</dbReference>
<feature type="domain" description="DDH" evidence="6">
    <location>
        <begin position="85"/>
        <end position="229"/>
    </location>
</feature>
<protein>
    <recommendedName>
        <fullName evidence="2">Single-stranded-DNA-specific exonuclease RecJ</fullName>
    </recommendedName>
</protein>
<dbReference type="Gene3D" id="3.90.1640.30">
    <property type="match status" value="1"/>
</dbReference>
<dbReference type="InterPro" id="IPR001667">
    <property type="entry name" value="DDH_dom"/>
</dbReference>
<name>A0ABS0LP00_9LACT</name>
<dbReference type="InterPro" id="IPR041122">
    <property type="entry name" value="RecJ_OB"/>
</dbReference>
<dbReference type="Pfam" id="PF17768">
    <property type="entry name" value="RecJ_OB"/>
    <property type="match status" value="1"/>
</dbReference>
<reference evidence="10 11" key="1">
    <citation type="submission" date="2020-07" db="EMBL/GenBank/DDBJ databases">
        <title>Facklamia lactis sp. nov., isolated from raw milk.</title>
        <authorList>
            <person name="Doll E.V."/>
            <person name="Huptas C."/>
            <person name="Staib L."/>
            <person name="Wenning M."/>
            <person name="Scherer S."/>
        </authorList>
    </citation>
    <scope>NUCLEOTIDE SEQUENCE [LARGE SCALE GENOMIC DNA]</scope>
    <source>
        <strain evidence="10 11">DSM 111018</strain>
    </source>
</reference>
<sequence>MNSFKYQWIAQNNEYDNDFKTKIQKAGLKFSPAFLRLCWNRGLTSPELIEEAINQQPTIFHDPFALYQMDLTIERIQKAVSQEENILIYGDYDADGITSTLILQEAIEAIGGKVQVYLPNRFIDGYGPNIKRYQEFVDAGIHLIITVDNGVAGHQAIDYAMQSGVDVIVTDHHEIQESLPNAFSIIHPRHPKGNYPFGELSGAGVALKVATALLEEIPTEAIELAAIGTVADMVSLTDENRTIVLSGLTLMKETQRVGLQLLLKDSLEKNDKINVETIGFIIGPRLNAVGRLGDPTPALEFLSTFEDMRAQELLVYLNHQNTKRQELVKEITHSIIHKVESLEEVPLVIIAGEAEWHPGVLGIVASRLTEKYQCPVLLFHYDDERKIYKGSGRSIEHINLFNWLSEHREWLMNFGGHSQAAGLTVEEKNWDSFLKAMADDAEAKRDVILQPIPLQIDLEMQADEVSIQLIEEINLLGPFGIDNPKPIVAFYDVLIKEKRLMGNDKQHVKMEIKTFEEDKNLTGIAFSMAKVLNEVKVGSRISLVGDLSINEWRNKQNAQLIVKDFGSNGPLWVDCRASVVPPDLYQLPSSLFVFDSKKYCDLFADKIHNSSKVITYFDQLESELDGLANLVIMEPPQDLTQLKIIYQKVEWKKIYLGSYVSESKYLSGTPTRKNFADLYRFLQINKEFKLEQLGQVAKELQIPLVKIKTMIVVFFEANFVNIENGLVTMQEHRQEKIDLLSLPAMQKYQSAMKAEALLNYETIDVIQQWIDEEII</sequence>
<evidence type="ECO:0000313" key="10">
    <source>
        <dbReference type="EMBL" id="MBG9985895.1"/>
    </source>
</evidence>
<dbReference type="Pfam" id="PF02272">
    <property type="entry name" value="DHHA1"/>
    <property type="match status" value="1"/>
</dbReference>
<dbReference type="PANTHER" id="PTHR30255">
    <property type="entry name" value="SINGLE-STRANDED-DNA-SPECIFIC EXONUCLEASE RECJ"/>
    <property type="match status" value="1"/>
</dbReference>
<gene>
    <name evidence="10" type="primary">recJ</name>
    <name evidence="10" type="ORF">HZY91_03185</name>
</gene>
<evidence type="ECO:0000256" key="3">
    <source>
        <dbReference type="ARBA" id="ARBA00022722"/>
    </source>
</evidence>
<comment type="similarity">
    <text evidence="1">Belongs to the RecJ family.</text>
</comment>
<evidence type="ECO:0000256" key="4">
    <source>
        <dbReference type="ARBA" id="ARBA00022801"/>
    </source>
</evidence>
<dbReference type="InterPro" id="IPR018779">
    <property type="entry name" value="RecJ_C"/>
</dbReference>
<evidence type="ECO:0000259" key="6">
    <source>
        <dbReference type="Pfam" id="PF01368"/>
    </source>
</evidence>
<keyword evidence="3" id="KW-0540">Nuclease</keyword>
<dbReference type="RefSeq" id="WP_197114715.1">
    <property type="nucleotide sequence ID" value="NZ_JACBXQ010000002.1"/>
</dbReference>
<evidence type="ECO:0000313" key="11">
    <source>
        <dbReference type="Proteomes" id="UP000721415"/>
    </source>
</evidence>
<evidence type="ECO:0000259" key="7">
    <source>
        <dbReference type="Pfam" id="PF02272"/>
    </source>
</evidence>
<evidence type="ECO:0000259" key="8">
    <source>
        <dbReference type="Pfam" id="PF10141"/>
    </source>
</evidence>
<dbReference type="Proteomes" id="UP000721415">
    <property type="component" value="Unassembled WGS sequence"/>
</dbReference>
<dbReference type="PANTHER" id="PTHR30255:SF2">
    <property type="entry name" value="SINGLE-STRANDED-DNA-SPECIFIC EXONUCLEASE RECJ"/>
    <property type="match status" value="1"/>
</dbReference>
<dbReference type="InterPro" id="IPR038763">
    <property type="entry name" value="DHH_sf"/>
</dbReference>
<feature type="domain" description="DHHA1" evidence="7">
    <location>
        <begin position="349"/>
        <end position="439"/>
    </location>
</feature>
<proteinExistence type="inferred from homology"/>
<dbReference type="InterPro" id="IPR004610">
    <property type="entry name" value="RecJ"/>
</dbReference>
<organism evidence="10 11">
    <name type="scientific">Facklamia lactis</name>
    <dbReference type="NCBI Taxonomy" id="2749967"/>
    <lineage>
        <taxon>Bacteria</taxon>
        <taxon>Bacillati</taxon>
        <taxon>Bacillota</taxon>
        <taxon>Bacilli</taxon>
        <taxon>Lactobacillales</taxon>
        <taxon>Aerococcaceae</taxon>
        <taxon>Facklamia</taxon>
    </lineage>
</organism>
<accession>A0ABS0LP00</accession>
<dbReference type="GO" id="GO:0004527">
    <property type="term" value="F:exonuclease activity"/>
    <property type="evidence" value="ECO:0007669"/>
    <property type="project" value="UniProtKB-KW"/>
</dbReference>